<dbReference type="EMBL" id="QNQU01000003">
    <property type="protein sequence ID" value="RBQ10159.1"/>
    <property type="molecule type" value="Genomic_DNA"/>
</dbReference>
<gene>
    <name evidence="4" type="ORF">DRW42_03740</name>
</gene>
<protein>
    <submittedName>
        <fullName evidence="4">DinB family protein</fullName>
    </submittedName>
</protein>
<dbReference type="AlphaFoldDB" id="A0A366L9L6"/>
<keyword evidence="5" id="KW-1185">Reference proteome</keyword>
<dbReference type="InterPro" id="IPR007837">
    <property type="entry name" value="DinB"/>
</dbReference>
<dbReference type="InterPro" id="IPR034660">
    <property type="entry name" value="DinB/YfiT-like"/>
</dbReference>
<accession>A0A366L9L6</accession>
<organism evidence="4 5">
    <name type="scientific">Pedobacter miscanthi</name>
    <dbReference type="NCBI Taxonomy" id="2259170"/>
    <lineage>
        <taxon>Bacteria</taxon>
        <taxon>Pseudomonadati</taxon>
        <taxon>Bacteroidota</taxon>
        <taxon>Sphingobacteriia</taxon>
        <taxon>Sphingobacteriales</taxon>
        <taxon>Sphingobacteriaceae</taxon>
        <taxon>Pedobacter</taxon>
    </lineage>
</organism>
<dbReference type="Proteomes" id="UP000252081">
    <property type="component" value="Unassembled WGS sequence"/>
</dbReference>
<sequence>MSIADLLLMELHTVEKTKQKNMEIIKLLLKEYEAEFNTTKKFLALVPADKFDWAPHEKSMKMKSLAVHIADLPRWISLALTTDGLDFETTPYTEPHVESADDLVKILEENFAAGKADLEKATEENLNGRWILSMGKQVLADYSKYETIRHSLSQTTHHRAQLGVYLRLLNIPIPGSYGPSADDQSF</sequence>
<dbReference type="SUPFAM" id="SSF109854">
    <property type="entry name" value="DinB/YfiT-like putative metalloenzymes"/>
    <property type="match status" value="1"/>
</dbReference>
<dbReference type="Pfam" id="PF05163">
    <property type="entry name" value="DinB"/>
    <property type="match status" value="1"/>
</dbReference>
<proteinExistence type="inferred from homology"/>
<evidence type="ECO:0000256" key="2">
    <source>
        <dbReference type="ARBA" id="ARBA00022723"/>
    </source>
</evidence>
<evidence type="ECO:0000256" key="1">
    <source>
        <dbReference type="ARBA" id="ARBA00008635"/>
    </source>
</evidence>
<reference evidence="4 5" key="1">
    <citation type="submission" date="2018-07" db="EMBL/GenBank/DDBJ databases">
        <title>A draft genome of a endophytic bacteria, a new species of Pedobacter.</title>
        <authorList>
            <person name="Zhang Z.D."/>
            <person name="Chen Z.J."/>
        </authorList>
    </citation>
    <scope>NUCLEOTIDE SEQUENCE [LARGE SCALE GENOMIC DNA]</scope>
    <source>
        <strain evidence="4 5">RS10</strain>
    </source>
</reference>
<evidence type="ECO:0000313" key="5">
    <source>
        <dbReference type="Proteomes" id="UP000252081"/>
    </source>
</evidence>
<keyword evidence="2 3" id="KW-0479">Metal-binding</keyword>
<name>A0A366L9L6_9SPHI</name>
<dbReference type="Gene3D" id="1.20.120.450">
    <property type="entry name" value="dinb family like domain"/>
    <property type="match status" value="1"/>
</dbReference>
<feature type="binding site" evidence="3">
    <location>
        <position position="68"/>
    </location>
    <ligand>
        <name>a divalent metal cation</name>
        <dbReference type="ChEBI" id="CHEBI:60240"/>
    </ligand>
</feature>
<dbReference type="OrthoDB" id="119432at2"/>
<dbReference type="GO" id="GO:0046872">
    <property type="term" value="F:metal ion binding"/>
    <property type="evidence" value="ECO:0007669"/>
    <property type="project" value="UniProtKB-KW"/>
</dbReference>
<comment type="caution">
    <text evidence="4">The sequence shown here is derived from an EMBL/GenBank/DDBJ whole genome shotgun (WGS) entry which is preliminary data.</text>
</comment>
<evidence type="ECO:0000313" key="4">
    <source>
        <dbReference type="EMBL" id="RBQ10159.1"/>
    </source>
</evidence>
<comment type="similarity">
    <text evidence="1">Belongs to the DinB family.</text>
</comment>
<feature type="binding site" evidence="3">
    <location>
        <position position="158"/>
    </location>
    <ligand>
        <name>a divalent metal cation</name>
        <dbReference type="ChEBI" id="CHEBI:60240"/>
    </ligand>
</feature>
<evidence type="ECO:0000256" key="3">
    <source>
        <dbReference type="PIRSR" id="PIRSR607837-1"/>
    </source>
</evidence>